<keyword evidence="3" id="KW-1185">Reference proteome</keyword>
<keyword evidence="1" id="KW-0812">Transmembrane</keyword>
<name>A0A1A9W1J5_9MUSC</name>
<feature type="transmembrane region" description="Helical" evidence="1">
    <location>
        <begin position="95"/>
        <end position="118"/>
    </location>
</feature>
<sequence>MYHSNNSSPLFKVTARDRREHNRFVLNSKDSYHFSKANENLDIISSVEKRCTSFKAIRYIYPFKTADVCQLRPPTNNLPGAGSEATEPLTLLLGVWPLIAIINFGVLGAVLWSVRAFFTRDDVRFPSKRMRCECAELRQHPLYKIRPTKYDVPDGLVKAYLGEAEESTE</sequence>
<organism evidence="2 3">
    <name type="scientific">Glossina brevipalpis</name>
    <dbReference type="NCBI Taxonomy" id="37001"/>
    <lineage>
        <taxon>Eukaryota</taxon>
        <taxon>Metazoa</taxon>
        <taxon>Ecdysozoa</taxon>
        <taxon>Arthropoda</taxon>
        <taxon>Hexapoda</taxon>
        <taxon>Insecta</taxon>
        <taxon>Pterygota</taxon>
        <taxon>Neoptera</taxon>
        <taxon>Endopterygota</taxon>
        <taxon>Diptera</taxon>
        <taxon>Brachycera</taxon>
        <taxon>Muscomorpha</taxon>
        <taxon>Hippoboscoidea</taxon>
        <taxon>Glossinidae</taxon>
        <taxon>Glossina</taxon>
    </lineage>
</organism>
<dbReference type="AlphaFoldDB" id="A0A1A9W1J5"/>
<evidence type="ECO:0000256" key="1">
    <source>
        <dbReference type="SAM" id="Phobius"/>
    </source>
</evidence>
<dbReference type="Proteomes" id="UP000091820">
    <property type="component" value="Unassembled WGS sequence"/>
</dbReference>
<evidence type="ECO:0000313" key="2">
    <source>
        <dbReference type="EnsemblMetazoa" id="GBRI003003-PA"/>
    </source>
</evidence>
<accession>A0A1A9W1J5</accession>
<evidence type="ECO:0000313" key="3">
    <source>
        <dbReference type="Proteomes" id="UP000091820"/>
    </source>
</evidence>
<reference evidence="2" key="2">
    <citation type="submission" date="2020-05" db="UniProtKB">
        <authorList>
            <consortium name="EnsemblMetazoa"/>
        </authorList>
    </citation>
    <scope>IDENTIFICATION</scope>
    <source>
        <strain evidence="2">IAEA</strain>
    </source>
</reference>
<dbReference type="EnsemblMetazoa" id="GBRI003003-RA">
    <property type="protein sequence ID" value="GBRI003003-PA"/>
    <property type="gene ID" value="GBRI003003"/>
</dbReference>
<proteinExistence type="predicted"/>
<reference evidence="3" key="1">
    <citation type="submission" date="2014-03" db="EMBL/GenBank/DDBJ databases">
        <authorList>
            <person name="Aksoy S."/>
            <person name="Warren W."/>
            <person name="Wilson R.K."/>
        </authorList>
    </citation>
    <scope>NUCLEOTIDE SEQUENCE [LARGE SCALE GENOMIC DNA]</scope>
    <source>
        <strain evidence="3">IAEA</strain>
    </source>
</reference>
<keyword evidence="1" id="KW-1133">Transmembrane helix</keyword>
<protein>
    <submittedName>
        <fullName evidence="2">Uncharacterized protein</fullName>
    </submittedName>
</protein>
<dbReference type="VEuPathDB" id="VectorBase:GBRI003003"/>
<keyword evidence="1" id="KW-0472">Membrane</keyword>